<feature type="region of interest" description="Disordered" evidence="5">
    <location>
        <begin position="1"/>
        <end position="24"/>
    </location>
</feature>
<reference evidence="6" key="2">
    <citation type="submission" date="2025-09" db="UniProtKB">
        <authorList>
            <consortium name="Ensembl"/>
        </authorList>
    </citation>
    <scope>IDENTIFICATION</scope>
</reference>
<sequence>TCNSSTSTTNLVKISSPQTSAQRAKFPSSQLANHLILERQKQDAARDEVLEFTRYQQTCDTKNLWLQTSERHFLRRTVQRHVQAAVGQHELRVLLEAEEQQHLQELEDKKEAMVERQAKMREKAKALRGRRESEQQQLISDKLELVREQCEELWTVESRCHKQQVSVERAAQGRSQQEQRRLQRQEDLLFDELWEADRQAKEEWEQLKVLVKEKELREEEARLTVCITLCTSHSSLMKLATRWQLERCFQLKMQRLAREQQEELQLDMSILQQLLHQETEQRQEAAQRKAELHEEQQRYRQYLSEELQKQRREEEETEQLIEEKLKKTWTKREQQSCLQREARNHLMKEVMEARHLQIQHKRKKTRLEGGAEQTGGGEQSEGRGGEETVRHLTSTLSLFMCQSHTDPVCGPPRQRTTCEAYQADLRAQIRHRQQLWREGRAQAQRESQQGLILQLLYDQKKDEILSRPSSHTIAPPIRSGEHRDPGLPPSTDSHSPPAQGRVLLGQPHECKEK</sequence>
<dbReference type="Proteomes" id="UP000261600">
    <property type="component" value="Unplaced"/>
</dbReference>
<evidence type="ECO:0000256" key="4">
    <source>
        <dbReference type="SAM" id="Coils"/>
    </source>
</evidence>
<organism evidence="6 7">
    <name type="scientific">Monopterus albus</name>
    <name type="common">Swamp eel</name>
    <dbReference type="NCBI Taxonomy" id="43700"/>
    <lineage>
        <taxon>Eukaryota</taxon>
        <taxon>Metazoa</taxon>
        <taxon>Chordata</taxon>
        <taxon>Craniata</taxon>
        <taxon>Vertebrata</taxon>
        <taxon>Euteleostomi</taxon>
        <taxon>Actinopterygii</taxon>
        <taxon>Neopterygii</taxon>
        <taxon>Teleostei</taxon>
        <taxon>Neoteleostei</taxon>
        <taxon>Acanthomorphata</taxon>
        <taxon>Anabantaria</taxon>
        <taxon>Synbranchiformes</taxon>
        <taxon>Synbranchidae</taxon>
        <taxon>Monopterus</taxon>
    </lineage>
</organism>
<evidence type="ECO:0000256" key="1">
    <source>
        <dbReference type="ARBA" id="ARBA00004138"/>
    </source>
</evidence>
<proteinExistence type="predicted"/>
<evidence type="ECO:0000256" key="3">
    <source>
        <dbReference type="ARBA" id="ARBA00023273"/>
    </source>
</evidence>
<reference evidence="6" key="1">
    <citation type="submission" date="2025-08" db="UniProtKB">
        <authorList>
            <consortium name="Ensembl"/>
        </authorList>
    </citation>
    <scope>IDENTIFICATION</scope>
</reference>
<keyword evidence="7" id="KW-1185">Reference proteome</keyword>
<keyword evidence="4" id="KW-0175">Coiled coil</keyword>
<feature type="region of interest" description="Disordered" evidence="5">
    <location>
        <begin position="359"/>
        <end position="387"/>
    </location>
</feature>
<accession>A0A3Q3JB84</accession>
<evidence type="ECO:0000256" key="2">
    <source>
        <dbReference type="ARBA" id="ARBA00023069"/>
    </source>
</evidence>
<dbReference type="GO" id="GO:0005929">
    <property type="term" value="C:cilium"/>
    <property type="evidence" value="ECO:0007669"/>
    <property type="project" value="UniProtKB-SubCell"/>
</dbReference>
<keyword evidence="3" id="KW-0966">Cell projection</keyword>
<comment type="subcellular location">
    <subcellularLocation>
        <location evidence="1">Cell projection</location>
        <location evidence="1">Cilium</location>
    </subcellularLocation>
</comment>
<dbReference type="InterPro" id="IPR043596">
    <property type="entry name" value="CFAP53/TCHP"/>
</dbReference>
<dbReference type="AlphaFoldDB" id="A0A3Q3JB84"/>
<evidence type="ECO:0000313" key="6">
    <source>
        <dbReference type="Ensembl" id="ENSMALP00000010857.1"/>
    </source>
</evidence>
<name>A0A3Q3JB84_MONAL</name>
<feature type="coiled-coil region" evidence="4">
    <location>
        <begin position="92"/>
        <end position="137"/>
    </location>
</feature>
<keyword evidence="2" id="KW-0969">Cilium</keyword>
<feature type="coiled-coil region" evidence="4">
    <location>
        <begin position="261"/>
        <end position="327"/>
    </location>
</feature>
<dbReference type="PANTHER" id="PTHR31183">
    <property type="entry name" value="TRICHOPLEIN KERATIN FILAMENT-BINDING PROTEIN FAMILY MEMBER"/>
    <property type="match status" value="1"/>
</dbReference>
<dbReference type="Ensembl" id="ENSMALT00000011088.1">
    <property type="protein sequence ID" value="ENSMALP00000010857.1"/>
    <property type="gene ID" value="ENSMALG00000007719.1"/>
</dbReference>
<dbReference type="PANTHER" id="PTHR31183:SF1">
    <property type="entry name" value="CILIA- AND FLAGELLA-ASSOCIATED PROTEIN 53"/>
    <property type="match status" value="1"/>
</dbReference>
<feature type="region of interest" description="Disordered" evidence="5">
    <location>
        <begin position="466"/>
        <end position="513"/>
    </location>
</feature>
<dbReference type="STRING" id="43700.ENSMALP00000010857"/>
<protein>
    <recommendedName>
        <fullName evidence="8">Trichohyalin-plectin-homology domain-containing protein</fullName>
    </recommendedName>
</protein>
<evidence type="ECO:0000256" key="5">
    <source>
        <dbReference type="SAM" id="MobiDB-lite"/>
    </source>
</evidence>
<evidence type="ECO:0008006" key="8">
    <source>
        <dbReference type="Google" id="ProtNLM"/>
    </source>
</evidence>
<evidence type="ECO:0000313" key="7">
    <source>
        <dbReference type="Proteomes" id="UP000261600"/>
    </source>
</evidence>